<dbReference type="PROSITE" id="PS50835">
    <property type="entry name" value="IG_LIKE"/>
    <property type="match status" value="12"/>
</dbReference>
<keyword evidence="6 14" id="KW-0732">Signal</keyword>
<dbReference type="Pfam" id="PF13927">
    <property type="entry name" value="Ig_3"/>
    <property type="match status" value="5"/>
</dbReference>
<keyword evidence="17" id="KW-1185">Reference proteome</keyword>
<dbReference type="FunFam" id="3.80.10.10:FF:000103">
    <property type="entry name" value="Immunoglobulin superfamily member 10"/>
    <property type="match status" value="1"/>
</dbReference>
<dbReference type="FunFam" id="2.60.40.10:FF:000621">
    <property type="entry name" value="Immunoglobulin superfamily member 10"/>
    <property type="match status" value="1"/>
</dbReference>
<evidence type="ECO:0000256" key="13">
    <source>
        <dbReference type="SAM" id="MobiDB-lite"/>
    </source>
</evidence>
<dbReference type="PANTHER" id="PTHR45842:SF4">
    <property type="entry name" value="MATRIX-REMODELING-ASSOCIATED PROTEIN 5"/>
    <property type="match status" value="1"/>
</dbReference>
<dbReference type="FunFam" id="2.60.40.10:FF:001377">
    <property type="entry name" value="Matrix remodeling associated 5"/>
    <property type="match status" value="1"/>
</dbReference>
<comment type="caution">
    <text evidence="16">The sequence shown here is derived from an EMBL/GenBank/DDBJ whole genome shotgun (WGS) entry which is preliminary data.</text>
</comment>
<feature type="domain" description="Ig-like" evidence="15">
    <location>
        <begin position="2060"/>
        <end position="2156"/>
    </location>
</feature>
<dbReference type="SMART" id="SM00082">
    <property type="entry name" value="LRRCT"/>
    <property type="match status" value="1"/>
</dbReference>
<dbReference type="Gene3D" id="3.80.10.10">
    <property type="entry name" value="Ribonuclease Inhibitor"/>
    <property type="match status" value="2"/>
</dbReference>
<keyword evidence="12" id="KW-0393">Immunoglobulin domain</keyword>
<dbReference type="FunFam" id="2.60.40.10:FF:000063">
    <property type="entry name" value="neural cell adhesion molecule L1"/>
    <property type="match status" value="1"/>
</dbReference>
<dbReference type="GO" id="GO:0005576">
    <property type="term" value="C:extracellular region"/>
    <property type="evidence" value="ECO:0007669"/>
    <property type="project" value="UniProtKB-SubCell"/>
</dbReference>
<evidence type="ECO:0000313" key="16">
    <source>
        <dbReference type="EMBL" id="KAG9485666.1"/>
    </source>
</evidence>
<dbReference type="FunFam" id="2.60.40.10:FF:001402">
    <property type="entry name" value="Matrix remodeling associated 5"/>
    <property type="match status" value="1"/>
</dbReference>
<dbReference type="InterPro" id="IPR003598">
    <property type="entry name" value="Ig_sub2"/>
</dbReference>
<protein>
    <recommendedName>
        <fullName evidence="15">Ig-like domain-containing protein</fullName>
    </recommendedName>
</protein>
<organism evidence="16 17">
    <name type="scientific">Eleutherodactylus coqui</name>
    <name type="common">Puerto Rican coqui</name>
    <dbReference type="NCBI Taxonomy" id="57060"/>
    <lineage>
        <taxon>Eukaryota</taxon>
        <taxon>Metazoa</taxon>
        <taxon>Chordata</taxon>
        <taxon>Craniata</taxon>
        <taxon>Vertebrata</taxon>
        <taxon>Euteleostomi</taxon>
        <taxon>Amphibia</taxon>
        <taxon>Batrachia</taxon>
        <taxon>Anura</taxon>
        <taxon>Neobatrachia</taxon>
        <taxon>Hyloidea</taxon>
        <taxon>Eleutherodactylidae</taxon>
        <taxon>Eleutherodactylinae</taxon>
        <taxon>Eleutherodactylus</taxon>
        <taxon>Eleutherodactylus</taxon>
    </lineage>
</organism>
<dbReference type="PANTHER" id="PTHR45842">
    <property type="entry name" value="SYNAPTIC ADHESION-LIKE MOLECULE SALM"/>
    <property type="match status" value="1"/>
</dbReference>
<evidence type="ECO:0000256" key="3">
    <source>
        <dbReference type="ARBA" id="ARBA00022525"/>
    </source>
</evidence>
<feature type="domain" description="Ig-like" evidence="15">
    <location>
        <begin position="2649"/>
        <end position="2742"/>
    </location>
</feature>
<feature type="domain" description="Ig-like" evidence="15">
    <location>
        <begin position="1963"/>
        <end position="2057"/>
    </location>
</feature>
<dbReference type="Pfam" id="PF07679">
    <property type="entry name" value="I-set"/>
    <property type="match status" value="7"/>
</dbReference>
<evidence type="ECO:0000313" key="17">
    <source>
        <dbReference type="Proteomes" id="UP000770717"/>
    </source>
</evidence>
<dbReference type="SMART" id="SM00369">
    <property type="entry name" value="LRR_TYP"/>
    <property type="match status" value="6"/>
</dbReference>
<dbReference type="FunFam" id="2.60.40.10:FF:000032">
    <property type="entry name" value="palladin isoform X1"/>
    <property type="match status" value="2"/>
</dbReference>
<evidence type="ECO:0000256" key="9">
    <source>
        <dbReference type="ARBA" id="ARBA00023136"/>
    </source>
</evidence>
<evidence type="ECO:0000256" key="14">
    <source>
        <dbReference type="SAM" id="SignalP"/>
    </source>
</evidence>
<dbReference type="Proteomes" id="UP000770717">
    <property type="component" value="Unassembled WGS sequence"/>
</dbReference>
<dbReference type="InterPro" id="IPR001611">
    <property type="entry name" value="Leu-rich_rpt"/>
</dbReference>
<evidence type="ECO:0000256" key="4">
    <source>
        <dbReference type="ARBA" id="ARBA00022614"/>
    </source>
</evidence>
<evidence type="ECO:0000259" key="15">
    <source>
        <dbReference type="PROSITE" id="PS50835"/>
    </source>
</evidence>
<evidence type="ECO:0000256" key="1">
    <source>
        <dbReference type="ARBA" id="ARBA00004167"/>
    </source>
</evidence>
<evidence type="ECO:0000256" key="10">
    <source>
        <dbReference type="ARBA" id="ARBA00023157"/>
    </source>
</evidence>
<keyword evidence="9" id="KW-0472">Membrane</keyword>
<feature type="domain" description="Ig-like" evidence="15">
    <location>
        <begin position="1759"/>
        <end position="1861"/>
    </location>
</feature>
<evidence type="ECO:0000256" key="12">
    <source>
        <dbReference type="ARBA" id="ARBA00023319"/>
    </source>
</evidence>
<keyword evidence="8" id="KW-1133">Transmembrane helix</keyword>
<dbReference type="InterPro" id="IPR013783">
    <property type="entry name" value="Ig-like_fold"/>
</dbReference>
<dbReference type="SMART" id="SM00409">
    <property type="entry name" value="IG"/>
    <property type="match status" value="12"/>
</dbReference>
<dbReference type="InterPro" id="IPR032675">
    <property type="entry name" value="LRR_dom_sf"/>
</dbReference>
<keyword evidence="10" id="KW-1015">Disulfide bond</keyword>
<keyword evidence="5" id="KW-0812">Transmembrane</keyword>
<dbReference type="Pfam" id="PF13855">
    <property type="entry name" value="LRR_8"/>
    <property type="match status" value="1"/>
</dbReference>
<dbReference type="SUPFAM" id="SSF48726">
    <property type="entry name" value="Immunoglobulin"/>
    <property type="match status" value="12"/>
</dbReference>
<keyword evidence="7" id="KW-0677">Repeat</keyword>
<dbReference type="CDD" id="cd00096">
    <property type="entry name" value="Ig"/>
    <property type="match status" value="2"/>
</dbReference>
<dbReference type="InterPro" id="IPR000483">
    <property type="entry name" value="Cys-rich_flank_reg_C"/>
</dbReference>
<feature type="domain" description="Ig-like" evidence="15">
    <location>
        <begin position="2175"/>
        <end position="2255"/>
    </location>
</feature>
<feature type="signal peptide" evidence="14">
    <location>
        <begin position="1"/>
        <end position="31"/>
    </location>
</feature>
<comment type="subcellular location">
    <subcellularLocation>
        <location evidence="1">Membrane</location>
        <topology evidence="1">Single-pass membrane protein</topology>
    </subcellularLocation>
    <subcellularLocation>
        <location evidence="2">Secreted</location>
    </subcellularLocation>
</comment>
<evidence type="ECO:0000256" key="6">
    <source>
        <dbReference type="ARBA" id="ARBA00022729"/>
    </source>
</evidence>
<dbReference type="Gene3D" id="2.60.40.10">
    <property type="entry name" value="Immunoglobulins"/>
    <property type="match status" value="12"/>
</dbReference>
<reference evidence="16" key="1">
    <citation type="thesis" date="2020" institute="ProQuest LLC" country="789 East Eisenhower Parkway, Ann Arbor, MI, USA">
        <title>Comparative Genomics and Chromosome Evolution.</title>
        <authorList>
            <person name="Mudd A.B."/>
        </authorList>
    </citation>
    <scope>NUCLEOTIDE SEQUENCE</scope>
    <source>
        <strain evidence="16">HN-11 Male</strain>
        <tissue evidence="16">Kidney and liver</tissue>
    </source>
</reference>
<dbReference type="InterPro" id="IPR050467">
    <property type="entry name" value="LRFN"/>
</dbReference>
<keyword evidence="4" id="KW-0433">Leucine-rich repeat</keyword>
<proteinExistence type="predicted"/>
<evidence type="ECO:0000256" key="8">
    <source>
        <dbReference type="ARBA" id="ARBA00022989"/>
    </source>
</evidence>
<dbReference type="SMART" id="SM00408">
    <property type="entry name" value="IGc2"/>
    <property type="match status" value="12"/>
</dbReference>
<dbReference type="InterPro" id="IPR013098">
    <property type="entry name" value="Ig_I-set"/>
</dbReference>
<dbReference type="InterPro" id="IPR003599">
    <property type="entry name" value="Ig_sub"/>
</dbReference>
<dbReference type="EMBL" id="WNTK01000004">
    <property type="protein sequence ID" value="KAG9485666.1"/>
    <property type="molecule type" value="Genomic_DNA"/>
</dbReference>
<feature type="domain" description="Ig-like" evidence="15">
    <location>
        <begin position="2553"/>
        <end position="2643"/>
    </location>
</feature>
<feature type="domain" description="Ig-like" evidence="15">
    <location>
        <begin position="2278"/>
        <end position="2355"/>
    </location>
</feature>
<dbReference type="FunFam" id="2.60.40.10:FF:000537">
    <property type="entry name" value="immunoglobulin superfamily member 10"/>
    <property type="match status" value="1"/>
</dbReference>
<dbReference type="OrthoDB" id="676979at2759"/>
<dbReference type="FunFam" id="2.60.40.10:FF:000076">
    <property type="entry name" value="Leucine-rich repeat and Ig domain-containing 4"/>
    <property type="match status" value="1"/>
</dbReference>
<evidence type="ECO:0000256" key="7">
    <source>
        <dbReference type="ARBA" id="ARBA00022737"/>
    </source>
</evidence>
<dbReference type="FunFam" id="2.60.40.10:FF:001306">
    <property type="entry name" value="Matrix remodeling associated 5"/>
    <property type="match status" value="1"/>
</dbReference>
<feature type="domain" description="Ig-like" evidence="15">
    <location>
        <begin position="1867"/>
        <end position="1960"/>
    </location>
</feature>
<name>A0A8J6FDV1_ELECQ</name>
<accession>A0A8J6FDV1</accession>
<dbReference type="FunFam" id="2.60.40.10:FF:001433">
    <property type="entry name" value="Matrix remodeling associated 5"/>
    <property type="match status" value="1"/>
</dbReference>
<feature type="domain" description="Ig-like" evidence="15">
    <location>
        <begin position="2357"/>
        <end position="2453"/>
    </location>
</feature>
<gene>
    <name evidence="16" type="ORF">GDO78_008650</name>
</gene>
<evidence type="ECO:0000256" key="2">
    <source>
        <dbReference type="ARBA" id="ARBA00004613"/>
    </source>
</evidence>
<evidence type="ECO:0000256" key="5">
    <source>
        <dbReference type="ARBA" id="ARBA00022692"/>
    </source>
</evidence>
<dbReference type="GO" id="GO:0016020">
    <property type="term" value="C:membrane"/>
    <property type="evidence" value="ECO:0007669"/>
    <property type="project" value="UniProtKB-SubCell"/>
</dbReference>
<feature type="domain" description="Ig-like" evidence="15">
    <location>
        <begin position="2455"/>
        <end position="2548"/>
    </location>
</feature>
<dbReference type="InterPro" id="IPR036179">
    <property type="entry name" value="Ig-like_dom_sf"/>
</dbReference>
<feature type="region of interest" description="Disordered" evidence="13">
    <location>
        <begin position="724"/>
        <end position="743"/>
    </location>
</feature>
<dbReference type="InterPro" id="IPR007110">
    <property type="entry name" value="Ig-like_dom"/>
</dbReference>
<dbReference type="InterPro" id="IPR003591">
    <property type="entry name" value="Leu-rich_rpt_typical-subtyp"/>
</dbReference>
<evidence type="ECO:0000256" key="11">
    <source>
        <dbReference type="ARBA" id="ARBA00023180"/>
    </source>
</evidence>
<sequence length="2744" mass="308010">MKTVTGICCRIHLWLFPLIIIFLRFPHSAFSCPKPCACYVNSEVHCTFRSLVTVPTKIPKHVERINLGFNSIQSIPERAFSGLSKLEMLLFHSNDVQNIPNGAFKDLSSLQVFKMSYNKLKVITSHTFHGLSALTRLHADHNKVEFIHPNAFNGLIALRLLHLEGNLLQQLHVNTFCTFNFLGYFRQSTLKHLYISDNMIQTLPAGMIQTMPLLENLYLHGNPLACDCQLKWLLEWDEQSNGVLKCKKDKSYENGQLCAMCSSPRHLQDQEIQSLKDLSCSRPTISSPLRVNSSDSNSEDDDTDLQLLELNKDFLGQITLNMTDEHGNKVNLDCQVKKTKDYSKIQWNQLHQEEIDVNATFTLDFECSMTRENYEKLWKLIAYYSEVPVKLERELIFTDSSKAAYIYKQNLDHDSYYYTGVRAIISAEPEWVMQPVIKIQLNRRMSTAKKVTLSFSTELSQSIHTKDIQYPKNNWVMINRNENTKTSYSVIKGSVCQMTCHVKSSDTPTIEWTLPDGTTLKAPYINQDSRYSISPSGQLMIKEADFQDSGIYQCIAQVKHEVDTLAVRVVVQPSSNEISETNIKVVTKTVGEPLTLPCSAVANPNAEVNWILPNNGIINSGTNKTGAYLLNDGSLIIPTTKLTDSGLYRCIALNQYGSDHYSVQVTILRKYSEQLNRVTVIKKRPLVKVSLKPKYDLVEDDRGSGERDVQEETNKYNVQDRLKTGKGKASRVQGKNTRKDRKKMISWKNTEKDEDSNIAEGRRKFESRRRIIGGNKQIDPQKWASILAKVREKSNLKTTDVPLVTTLIAITIPNYKNEDTNPSSISEPLDTITEIAGNMEEASADDEILHITSSPKVTITQYQDFPTQVDDNILAVTKEETDDYSEVPFVEDIQEEAITELSPLLNTLSSTNHMSTIENVDIEDSIYFAGEEDDIEDPTLMPIKTTTSISNTEEAELATTPSLDTTEHVIVHTSTVKTPIYRFPTASEITENSNNDYLRVNTDLSPSSTKTTIPERDQIVSKAIDGIIRKSTGITSTASPPLTTNTDSLAKNSVEDTYSENYKHTTEEISNDLENSVERDQHLNIITSPHSFITASRATTRNMPITTQIPSTTTPFPTHAYIQHPRRRNNGRRKFRPNRFRHRQNQNLSTPSYAQSYLNLVTEQRPITEKEKITRILSNQDNIVHQPSITTHPTHTQTTYRAVRPSSERGKQAPSTTTTANVLYTTQTPATMVEVPLAPPVTATENSDTVDINNAKEFYTLKSIDDAVDIAKNNIQTIDFLNKKSTTESPKTNLNQYWQPATDKTNVSEDNEIEHTEPELPIATESSPVLVTEEPPTLTTLSARTHSPIKYETYTYKTIYRQSTTVQQIQKTTTAAAKDKNNQRTIYNYHANAATPSHPYKQNVTPNPGKYMTAYPVTRNIFVPTTRFYVTSPSTQHLPIQPLFPKTKYQETLVTPTQSTKLLQKNTLPSRVNELDAYSSNQNKVFVQSKQEQIKDTYSSKSNNSLPYNPKYHHQTRIVNNYHHGIVPPYYNPVRGNIRPSYIGTHGPLRYYVTNQPIVITNKPEITAYTAHTVQNSQEKKVYTPRMSTTTPATTTTTVIPLYRPRPVTPNKFTPGQRITPHYRPYGNNFIPDNKGTSIQIPYHVNPYYIKPRIPYHFNRTRLFYFTVTSKPIPPTIFVPARGNNKVWTTASSAIKTTTSPAQVVTQTVTTTKSTTTPAYFMQSRTSQPSSTVQPLWHYFNVNQRPRVTTNKVDSTKDPSFIHKFEESKPKIVTTGNQFVSIPFETDAIFPCETVGEPKPSITWTKLATGAIMSSKSKVQRFEVLHNGTLHIQNLQLQDRGQYMCTAQNKHGIDKMTITLAVVAQQPKILLPRFKDTLVYLGDRITMDCNASGIPPPHISWILPDRRILRTASTTESRIMLFSNGSLSIKDVTFPDRGIYKCVAGNVAGADSLTVKLQVSPLPPLIQQEKVENISLPQSHSIYIHCSAKGAPPPTIRWVLLDGTQVRPSQYANGNLFVFPNGTLYIRNSSPRDIGKYECIAANIVGAARRVVYLDVRKFPSNAKITASSPQKTDVFYGGTLRLDCTAAGDPWPRIMWRLPSKRLVDSFFSFDSRIKTFSNGTLIIYAITEKDAGDYLCMARNKLGDDYLVLKVNVMMKAAKIQHKNDVDHKVIYGGDLKVDCVATGVPNPDISWSLPDGSMVNNVMQSDDSGSRLRRYVVFNNGTLYFNEVGMKEEGDYTCYAVNQIGQDEMRVSVKVVAQKAVIKNKTYSVVNVPYGDVVSVSCEAKGEPVPKITWFSPANRPIPASSEKYQIFQDGTLLIQKAQRSDNGNYTCLAQNKGGEDKKVVHIHVNVSPPKINGYSNPIMTVKEAAMKDTRLLIDCKTEGIPTPRVMWAFPEGVILPAPYYGNRITVHRNGTLEIKVLRKTDAVQLVCIGRNEGGEAKLIVQLTVTEPTVKPHFNNDNENVVVAEGQSAKLNCSAIGIPKPDIIWILPNGTKLISGSHLHRMFHRQDGTLHIGSTAAADLGTYRCRAVNVAGSADRMVTLEIGRKPLISNNYNNLVSIINGETLQLHCITQGETRPHISWTLPNGVVIDGPQVKGRISLLQNGTLVVRDSTVYDRGSYQCKAKTQYGSSTMNVPVIVIAYPPRITTSPAPVIYARPGSSVQLNCMSIGIPKAEITWELPDKSHLTAGAQSRLYGNKFLHPQGTLVIQHSSKRDTGYYKCTAKNILGSDTKTTYIHVY</sequence>
<feature type="domain" description="Ig-like" evidence="15">
    <location>
        <begin position="471"/>
        <end position="566"/>
    </location>
</feature>
<keyword evidence="11" id="KW-0325">Glycoprotein</keyword>
<feature type="domain" description="Ig-like" evidence="15">
    <location>
        <begin position="573"/>
        <end position="666"/>
    </location>
</feature>
<feature type="chain" id="PRO_5035296330" description="Ig-like domain-containing protein" evidence="14">
    <location>
        <begin position="32"/>
        <end position="2744"/>
    </location>
</feature>
<keyword evidence="3" id="KW-0964">Secreted</keyword>
<dbReference type="SUPFAM" id="SSF52058">
    <property type="entry name" value="L domain-like"/>
    <property type="match status" value="1"/>
</dbReference>